<dbReference type="InterPro" id="IPR015847">
    <property type="entry name" value="ExoRNase_PH_dom2"/>
</dbReference>
<dbReference type="InterPro" id="IPR018336">
    <property type="entry name" value="RNase_PH_CS"/>
</dbReference>
<dbReference type="GO" id="GO:0031125">
    <property type="term" value="P:rRNA 3'-end processing"/>
    <property type="evidence" value="ECO:0007669"/>
    <property type="project" value="UniProtKB-ARBA"/>
</dbReference>
<evidence type="ECO:0000256" key="7">
    <source>
        <dbReference type="HAMAP-Rule" id="MF_00564"/>
    </source>
</evidence>
<accession>A0A2T1GKX6</accession>
<dbReference type="InterPro" id="IPR020568">
    <property type="entry name" value="Ribosomal_Su5_D2-typ_SF"/>
</dbReference>
<evidence type="ECO:0000259" key="8">
    <source>
        <dbReference type="Pfam" id="PF01138"/>
    </source>
</evidence>
<dbReference type="FunFam" id="3.30.230.70:FF:000003">
    <property type="entry name" value="Ribonuclease PH"/>
    <property type="match status" value="1"/>
</dbReference>
<dbReference type="InterPro" id="IPR036345">
    <property type="entry name" value="ExoRNase_PH_dom2_sf"/>
</dbReference>
<comment type="similarity">
    <text evidence="1 7">Belongs to the RNase PH family.</text>
</comment>
<evidence type="ECO:0000313" key="11">
    <source>
        <dbReference type="Proteomes" id="UP000238937"/>
    </source>
</evidence>
<dbReference type="InterPro" id="IPR001247">
    <property type="entry name" value="ExoRNase_PH_dom1"/>
</dbReference>
<feature type="binding site" evidence="7">
    <location>
        <position position="88"/>
    </location>
    <ligand>
        <name>phosphate</name>
        <dbReference type="ChEBI" id="CHEBI:43474"/>
        <note>substrate</note>
    </ligand>
</feature>
<evidence type="ECO:0000256" key="5">
    <source>
        <dbReference type="ARBA" id="ARBA00022695"/>
    </source>
</evidence>
<dbReference type="NCBIfam" id="TIGR01966">
    <property type="entry name" value="RNasePH"/>
    <property type="match status" value="1"/>
</dbReference>
<dbReference type="SUPFAM" id="SSF54211">
    <property type="entry name" value="Ribosomal protein S5 domain 2-like"/>
    <property type="match status" value="1"/>
</dbReference>
<dbReference type="GO" id="GO:0000175">
    <property type="term" value="F:3'-5'-RNA exonuclease activity"/>
    <property type="evidence" value="ECO:0007669"/>
    <property type="project" value="UniProtKB-UniRule"/>
</dbReference>
<feature type="domain" description="Exoribonuclease phosphorolytic" evidence="9">
    <location>
        <begin position="161"/>
        <end position="225"/>
    </location>
</feature>
<keyword evidence="2 7" id="KW-0698">rRNA processing</keyword>
<dbReference type="EC" id="2.7.7.56" evidence="7"/>
<sequence length="246" mass="27261">MHMPQIRQHRQSNQLRQISFQSDFTKFATSSVLTGCGDTRVLCTVTIKDGVPKFLTGTGTGWLTAEYRMLPGATPQRHEREVLKLSGRTQEIQRLIGRSLRSTLDFAILGEKTILVDADVIQADAGTRTTAITGGYVALVQAIHQLIERGELSASPVVRQVAAISVGLIEGEAFLDLDYPEDVAADVDFNVVMTDNRELIEVQGTAESGSFSRHQMNELLDLADKGIQELMTIQNTEIDRWMQSKR</sequence>
<organism evidence="10 11">
    <name type="scientific">Chamaesiphon polymorphus CCALA 037</name>
    <dbReference type="NCBI Taxonomy" id="2107692"/>
    <lineage>
        <taxon>Bacteria</taxon>
        <taxon>Bacillati</taxon>
        <taxon>Cyanobacteriota</taxon>
        <taxon>Cyanophyceae</taxon>
        <taxon>Gomontiellales</taxon>
        <taxon>Chamaesiphonaceae</taxon>
        <taxon>Chamaesiphon</taxon>
    </lineage>
</organism>
<keyword evidence="5 7" id="KW-0548">Nucleotidyltransferase</keyword>
<evidence type="ECO:0000256" key="4">
    <source>
        <dbReference type="ARBA" id="ARBA00022694"/>
    </source>
</evidence>
<dbReference type="InterPro" id="IPR050080">
    <property type="entry name" value="RNase_PH"/>
</dbReference>
<proteinExistence type="inferred from homology"/>
<dbReference type="PROSITE" id="PS01277">
    <property type="entry name" value="RIBONUCLEASE_PH"/>
    <property type="match status" value="1"/>
</dbReference>
<feature type="binding site" evidence="7">
    <location>
        <begin position="126"/>
        <end position="128"/>
    </location>
    <ligand>
        <name>phosphate</name>
        <dbReference type="ChEBI" id="CHEBI:43474"/>
        <note>substrate</note>
    </ligand>
</feature>
<dbReference type="GO" id="GO:0008033">
    <property type="term" value="P:tRNA processing"/>
    <property type="evidence" value="ECO:0007669"/>
    <property type="project" value="UniProtKB-UniRule"/>
</dbReference>
<keyword evidence="7" id="KW-0808">Transferase</keyword>
<dbReference type="SUPFAM" id="SSF55666">
    <property type="entry name" value="Ribonuclease PH domain 2-like"/>
    <property type="match status" value="1"/>
</dbReference>
<dbReference type="Proteomes" id="UP000238937">
    <property type="component" value="Unassembled WGS sequence"/>
</dbReference>
<keyword evidence="11" id="KW-1185">Reference proteome</keyword>
<dbReference type="RefSeq" id="WP_106300858.1">
    <property type="nucleotide sequence ID" value="NZ_PVWO01000036.1"/>
</dbReference>
<dbReference type="GO" id="GO:0000049">
    <property type="term" value="F:tRNA binding"/>
    <property type="evidence" value="ECO:0007669"/>
    <property type="project" value="UniProtKB-UniRule"/>
</dbReference>
<dbReference type="Gene3D" id="3.30.230.70">
    <property type="entry name" value="GHMP Kinase, N-terminal domain"/>
    <property type="match status" value="1"/>
</dbReference>
<dbReference type="Pfam" id="PF03725">
    <property type="entry name" value="RNase_PH_C"/>
    <property type="match status" value="1"/>
</dbReference>
<dbReference type="InterPro" id="IPR027408">
    <property type="entry name" value="PNPase/RNase_PH_dom_sf"/>
</dbReference>
<gene>
    <name evidence="7 10" type="primary">rph</name>
    <name evidence="10" type="ORF">C7B77_04845</name>
</gene>
<comment type="caution">
    <text evidence="10">The sequence shown here is derived from an EMBL/GenBank/DDBJ whole genome shotgun (WGS) entry which is preliminary data.</text>
</comment>
<evidence type="ECO:0000256" key="6">
    <source>
        <dbReference type="ARBA" id="ARBA00022884"/>
    </source>
</evidence>
<keyword evidence="3 7" id="KW-0820">tRNA-binding</keyword>
<dbReference type="OrthoDB" id="9802265at2"/>
<evidence type="ECO:0000313" key="10">
    <source>
        <dbReference type="EMBL" id="PSB58410.1"/>
    </source>
</evidence>
<dbReference type="AlphaFoldDB" id="A0A2T1GKX6"/>
<evidence type="ECO:0000259" key="9">
    <source>
        <dbReference type="Pfam" id="PF03725"/>
    </source>
</evidence>
<dbReference type="PANTHER" id="PTHR11953">
    <property type="entry name" value="EXOSOME COMPLEX COMPONENT"/>
    <property type="match status" value="1"/>
</dbReference>
<keyword evidence="4 7" id="KW-0819">tRNA processing</keyword>
<dbReference type="HAMAP" id="MF_00564">
    <property type="entry name" value="RNase_PH"/>
    <property type="match status" value="1"/>
</dbReference>
<name>A0A2T1GKX6_9CYAN</name>
<dbReference type="GO" id="GO:0016075">
    <property type="term" value="P:rRNA catabolic process"/>
    <property type="evidence" value="ECO:0007669"/>
    <property type="project" value="UniProtKB-UniRule"/>
</dbReference>
<comment type="catalytic activity">
    <reaction evidence="7">
        <text>tRNA(n+1) + phosphate = tRNA(n) + a ribonucleoside 5'-diphosphate</text>
        <dbReference type="Rhea" id="RHEA:10628"/>
        <dbReference type="Rhea" id="RHEA-COMP:17343"/>
        <dbReference type="Rhea" id="RHEA-COMP:17344"/>
        <dbReference type="ChEBI" id="CHEBI:43474"/>
        <dbReference type="ChEBI" id="CHEBI:57930"/>
        <dbReference type="ChEBI" id="CHEBI:173114"/>
        <dbReference type="EC" id="2.7.7.56"/>
    </reaction>
</comment>
<dbReference type="GO" id="GO:0009022">
    <property type="term" value="F:tRNA nucleotidyltransferase activity"/>
    <property type="evidence" value="ECO:0007669"/>
    <property type="project" value="UniProtKB-UniRule"/>
</dbReference>
<evidence type="ECO:0000256" key="1">
    <source>
        <dbReference type="ARBA" id="ARBA00006678"/>
    </source>
</evidence>
<comment type="function">
    <text evidence="7">Phosphorolytic 3'-5' exoribonuclease that plays an important role in tRNA 3'-end maturation. Removes nucleotide residues following the 3'-CCA terminus of tRNAs; can also add nucleotides to the ends of RNA molecules by using nucleoside diphosphates as substrates, but this may not be physiologically important. Probably plays a role in initiation of 16S rRNA degradation (leading to ribosome degradation) during starvation.</text>
</comment>
<evidence type="ECO:0000256" key="2">
    <source>
        <dbReference type="ARBA" id="ARBA00022552"/>
    </source>
</evidence>
<dbReference type="PANTHER" id="PTHR11953:SF0">
    <property type="entry name" value="EXOSOME COMPLEX COMPONENT RRP41"/>
    <property type="match status" value="1"/>
</dbReference>
<evidence type="ECO:0000256" key="3">
    <source>
        <dbReference type="ARBA" id="ARBA00022555"/>
    </source>
</evidence>
<protein>
    <recommendedName>
        <fullName evidence="7">Ribonuclease PH</fullName>
        <shortName evidence="7">RNase PH</shortName>
        <ecNumber evidence="7">2.7.7.56</ecNumber>
    </recommendedName>
    <alternativeName>
        <fullName evidence="7">tRNA nucleotidyltransferase</fullName>
    </alternativeName>
</protein>
<comment type="subunit">
    <text evidence="7">Homohexameric ring arranged as a trimer of dimers.</text>
</comment>
<dbReference type="EMBL" id="PVWO01000036">
    <property type="protein sequence ID" value="PSB58410.1"/>
    <property type="molecule type" value="Genomic_DNA"/>
</dbReference>
<dbReference type="InterPro" id="IPR002381">
    <property type="entry name" value="RNase_PH_bac-type"/>
</dbReference>
<feature type="domain" description="Exoribonuclease phosphorolytic" evidence="8">
    <location>
        <begin position="14"/>
        <end position="142"/>
    </location>
</feature>
<reference evidence="10 11" key="1">
    <citation type="submission" date="2018-03" db="EMBL/GenBank/DDBJ databases">
        <title>The ancient ancestry and fast evolution of plastids.</title>
        <authorList>
            <person name="Moore K.R."/>
            <person name="Magnabosco C."/>
            <person name="Momper L."/>
            <person name="Gold D.A."/>
            <person name="Bosak T."/>
            <person name="Fournier G.P."/>
        </authorList>
    </citation>
    <scope>NUCLEOTIDE SEQUENCE [LARGE SCALE GENOMIC DNA]</scope>
    <source>
        <strain evidence="10 11">CCALA 037</strain>
    </source>
</reference>
<keyword evidence="6" id="KW-0694">RNA-binding</keyword>
<dbReference type="Pfam" id="PF01138">
    <property type="entry name" value="RNase_PH"/>
    <property type="match status" value="1"/>
</dbReference>